<feature type="region of interest" description="Disordered" evidence="1">
    <location>
        <begin position="243"/>
        <end position="269"/>
    </location>
</feature>
<evidence type="ECO:0000313" key="2">
    <source>
        <dbReference type="EMBL" id="MDQ0584180.1"/>
    </source>
</evidence>
<reference evidence="2 3" key="1">
    <citation type="submission" date="2023-07" db="EMBL/GenBank/DDBJ databases">
        <title>Comparative genomics of wheat-associated soil bacteria to identify genetic determinants of phenazine resistance.</title>
        <authorList>
            <person name="Mouncey N."/>
        </authorList>
    </citation>
    <scope>NUCLEOTIDE SEQUENCE [LARGE SCALE GENOMIC DNA]</scope>
    <source>
        <strain evidence="2 3">B2I6</strain>
    </source>
</reference>
<sequence>MRALRATSHPFADLHHADNPLLLPNAWDHATAMSMARMGFPAIGTTSLAVAAAVGLPDGASATCDETLRLALILGSQPFLLSVDAESGFSEDPDEVGEFARQLVAVGAVGINLEDGLGSVDRHAAKIAAVRAAAPGLFVNARTDTYWLREHGDHGLRRGAETLARLDAYQQAGADCVFVPGLTDAREIAALVARLDVPLNLLYSPTGPSLAQLGDLGVSRVSLGSLLYRRAMGAALEALGDIREGRRPGGPTPTYEDLRGPGTEAARHV</sequence>
<gene>
    <name evidence="2" type="ORF">QF030_006358</name>
</gene>
<dbReference type="SUPFAM" id="SSF51621">
    <property type="entry name" value="Phosphoenolpyruvate/pyruvate domain"/>
    <property type="match status" value="1"/>
</dbReference>
<dbReference type="CDD" id="cd00377">
    <property type="entry name" value="ICL_PEPM"/>
    <property type="match status" value="1"/>
</dbReference>
<dbReference type="InterPro" id="IPR015813">
    <property type="entry name" value="Pyrv/PenolPyrv_kinase-like_dom"/>
</dbReference>
<dbReference type="PANTHER" id="PTHR42905">
    <property type="entry name" value="PHOSPHOENOLPYRUVATE CARBOXYLASE"/>
    <property type="match status" value="1"/>
</dbReference>
<proteinExistence type="predicted"/>
<dbReference type="EMBL" id="JAUSWV010000002">
    <property type="protein sequence ID" value="MDQ0584180.1"/>
    <property type="molecule type" value="Genomic_DNA"/>
</dbReference>
<dbReference type="RefSeq" id="WP_307166016.1">
    <property type="nucleotide sequence ID" value="NZ_JAUSWV010000002.1"/>
</dbReference>
<dbReference type="InterPro" id="IPR040442">
    <property type="entry name" value="Pyrv_kinase-like_dom_sf"/>
</dbReference>
<protein>
    <submittedName>
        <fullName evidence="2">2-methylisocitrate lyase-like PEP mutase family enzyme</fullName>
    </submittedName>
</protein>
<dbReference type="Proteomes" id="UP001230654">
    <property type="component" value="Unassembled WGS sequence"/>
</dbReference>
<evidence type="ECO:0000313" key="3">
    <source>
        <dbReference type="Proteomes" id="UP001230654"/>
    </source>
</evidence>
<dbReference type="Pfam" id="PF13714">
    <property type="entry name" value="PEP_mutase"/>
    <property type="match status" value="1"/>
</dbReference>
<dbReference type="Gene3D" id="3.20.20.60">
    <property type="entry name" value="Phosphoenolpyruvate-binding domains"/>
    <property type="match status" value="1"/>
</dbReference>
<dbReference type="PANTHER" id="PTHR42905:SF16">
    <property type="entry name" value="CARBOXYPHOSPHONOENOLPYRUVATE PHOSPHONOMUTASE-LIKE PROTEIN (AFU_ORTHOLOGUE AFUA_5G07230)"/>
    <property type="match status" value="1"/>
</dbReference>
<comment type="caution">
    <text evidence="2">The sequence shown here is derived from an EMBL/GenBank/DDBJ whole genome shotgun (WGS) entry which is preliminary data.</text>
</comment>
<accession>A0ABU0NYF0</accession>
<evidence type="ECO:0000256" key="1">
    <source>
        <dbReference type="SAM" id="MobiDB-lite"/>
    </source>
</evidence>
<dbReference type="InterPro" id="IPR039556">
    <property type="entry name" value="ICL/PEPM"/>
</dbReference>
<organism evidence="2 3">
    <name type="scientific">Streptomyces rishiriensis</name>
    <dbReference type="NCBI Taxonomy" id="68264"/>
    <lineage>
        <taxon>Bacteria</taxon>
        <taxon>Bacillati</taxon>
        <taxon>Actinomycetota</taxon>
        <taxon>Actinomycetes</taxon>
        <taxon>Kitasatosporales</taxon>
        <taxon>Streptomycetaceae</taxon>
        <taxon>Streptomyces</taxon>
    </lineage>
</organism>
<keyword evidence="3" id="KW-1185">Reference proteome</keyword>
<name>A0ABU0NYF0_STRRH</name>